<dbReference type="CDD" id="cd00075">
    <property type="entry name" value="HATPase"/>
    <property type="match status" value="1"/>
</dbReference>
<keyword evidence="6" id="KW-0902">Two-component regulatory system</keyword>
<dbReference type="InterPro" id="IPR036890">
    <property type="entry name" value="HATPase_C_sf"/>
</dbReference>
<dbReference type="InterPro" id="IPR003661">
    <property type="entry name" value="HisK_dim/P_dom"/>
</dbReference>
<dbReference type="SMART" id="SM00387">
    <property type="entry name" value="HATPase_c"/>
    <property type="match status" value="1"/>
</dbReference>
<name>A0ABV7T4K2_9GAMM</name>
<dbReference type="Gene3D" id="3.30.565.10">
    <property type="entry name" value="Histidine kinase-like ATPase, C-terminal domain"/>
    <property type="match status" value="1"/>
</dbReference>
<dbReference type="PANTHER" id="PTHR43711">
    <property type="entry name" value="TWO-COMPONENT HISTIDINE KINASE"/>
    <property type="match status" value="1"/>
</dbReference>
<dbReference type="InterPro" id="IPR004358">
    <property type="entry name" value="Sig_transdc_His_kin-like_C"/>
</dbReference>
<feature type="coiled-coil region" evidence="7">
    <location>
        <begin position="122"/>
        <end position="165"/>
    </location>
</feature>
<dbReference type="Pfam" id="PF02518">
    <property type="entry name" value="HATPase_c"/>
    <property type="match status" value="1"/>
</dbReference>
<evidence type="ECO:0000256" key="2">
    <source>
        <dbReference type="ARBA" id="ARBA00012438"/>
    </source>
</evidence>
<keyword evidence="10" id="KW-1185">Reference proteome</keyword>
<dbReference type="SMART" id="SM00388">
    <property type="entry name" value="HisKA"/>
    <property type="match status" value="1"/>
</dbReference>
<dbReference type="SMART" id="SM00091">
    <property type="entry name" value="PAS"/>
    <property type="match status" value="1"/>
</dbReference>
<dbReference type="EC" id="2.7.13.3" evidence="2"/>
<dbReference type="PRINTS" id="PR00344">
    <property type="entry name" value="BCTRLSENSOR"/>
</dbReference>
<dbReference type="CDD" id="cd00082">
    <property type="entry name" value="HisKA"/>
    <property type="match status" value="1"/>
</dbReference>
<feature type="domain" description="Histidine kinase" evidence="8">
    <location>
        <begin position="177"/>
        <end position="389"/>
    </location>
</feature>
<dbReference type="InterPro" id="IPR005467">
    <property type="entry name" value="His_kinase_dom"/>
</dbReference>
<sequence>MHGDEPPLPDPQSLYEEAPCGLLVTKEDGTILRANLTFSQWIGFTEQELRSRRFQNLLTMGGRIFHQTHWAPLMKLQGSVAEVKLDLLRRDRRTFTVLLNGVRRAGVNGVQHELALFTINDRDKYERELLKARKLAEELLRQKSAAEAELRLAQAELSKAFEEAQKRASFAEQMVAIASHDLKNPLTAIKMSTDVLAQGERTARETNLLGYITQSASRAERLISDLLDFTLVRVGRGIVVSPSDLDLHDLVRQSVEELRVAFPKARLVHDAVGTGTARLDADRVHQLIGNLVGNSVSYGDLERPIVVTSKLEDDMAYVAVVNHGAVISPSLLAKLFEPMIRGANADNGVRSVGLGLFIVREIAKAHGGRVSVSSDEESGTSFTVSFPFS</sequence>
<dbReference type="InterPro" id="IPR035965">
    <property type="entry name" value="PAS-like_dom_sf"/>
</dbReference>
<dbReference type="InterPro" id="IPR050736">
    <property type="entry name" value="Sensor_HK_Regulatory"/>
</dbReference>
<keyword evidence="9" id="KW-0067">ATP-binding</keyword>
<organism evidence="9 10">
    <name type="scientific">Stutzerimonas tarimensis</name>
    <dbReference type="NCBI Taxonomy" id="1507735"/>
    <lineage>
        <taxon>Bacteria</taxon>
        <taxon>Pseudomonadati</taxon>
        <taxon>Pseudomonadota</taxon>
        <taxon>Gammaproteobacteria</taxon>
        <taxon>Pseudomonadales</taxon>
        <taxon>Pseudomonadaceae</taxon>
        <taxon>Stutzerimonas</taxon>
    </lineage>
</organism>
<keyword evidence="5" id="KW-0418">Kinase</keyword>
<accession>A0ABV7T4K2</accession>
<reference evidence="10" key="1">
    <citation type="journal article" date="2019" name="Int. J. Syst. Evol. Microbiol.">
        <title>The Global Catalogue of Microorganisms (GCM) 10K type strain sequencing project: providing services to taxonomists for standard genome sequencing and annotation.</title>
        <authorList>
            <consortium name="The Broad Institute Genomics Platform"/>
            <consortium name="The Broad Institute Genome Sequencing Center for Infectious Disease"/>
            <person name="Wu L."/>
            <person name="Ma J."/>
        </authorList>
    </citation>
    <scope>NUCLEOTIDE SEQUENCE [LARGE SCALE GENOMIC DNA]</scope>
    <source>
        <strain evidence="10">KCTC 42447</strain>
    </source>
</reference>
<evidence type="ECO:0000256" key="3">
    <source>
        <dbReference type="ARBA" id="ARBA00022553"/>
    </source>
</evidence>
<evidence type="ECO:0000256" key="6">
    <source>
        <dbReference type="ARBA" id="ARBA00023012"/>
    </source>
</evidence>
<dbReference type="SUPFAM" id="SSF55785">
    <property type="entry name" value="PYP-like sensor domain (PAS domain)"/>
    <property type="match status" value="1"/>
</dbReference>
<keyword evidence="9" id="KW-0547">Nucleotide-binding</keyword>
<dbReference type="InterPro" id="IPR000014">
    <property type="entry name" value="PAS"/>
</dbReference>
<evidence type="ECO:0000256" key="4">
    <source>
        <dbReference type="ARBA" id="ARBA00022679"/>
    </source>
</evidence>
<protein>
    <recommendedName>
        <fullName evidence="2">histidine kinase</fullName>
        <ecNumber evidence="2">2.7.13.3</ecNumber>
    </recommendedName>
</protein>
<dbReference type="Pfam" id="PF13426">
    <property type="entry name" value="PAS_9"/>
    <property type="match status" value="1"/>
</dbReference>
<keyword evidence="7" id="KW-0175">Coiled coil</keyword>
<dbReference type="Proteomes" id="UP001595630">
    <property type="component" value="Unassembled WGS sequence"/>
</dbReference>
<dbReference type="GO" id="GO:0005524">
    <property type="term" value="F:ATP binding"/>
    <property type="evidence" value="ECO:0007669"/>
    <property type="project" value="UniProtKB-KW"/>
</dbReference>
<dbReference type="Gene3D" id="3.30.450.20">
    <property type="entry name" value="PAS domain"/>
    <property type="match status" value="1"/>
</dbReference>
<evidence type="ECO:0000313" key="9">
    <source>
        <dbReference type="EMBL" id="MFC3607282.1"/>
    </source>
</evidence>
<evidence type="ECO:0000259" key="8">
    <source>
        <dbReference type="PROSITE" id="PS50109"/>
    </source>
</evidence>
<dbReference type="InterPro" id="IPR003594">
    <property type="entry name" value="HATPase_dom"/>
</dbReference>
<comment type="caution">
    <text evidence="9">The sequence shown here is derived from an EMBL/GenBank/DDBJ whole genome shotgun (WGS) entry which is preliminary data.</text>
</comment>
<dbReference type="SUPFAM" id="SSF47384">
    <property type="entry name" value="Homodimeric domain of signal transducing histidine kinase"/>
    <property type="match status" value="1"/>
</dbReference>
<dbReference type="EMBL" id="JBHRXZ010000016">
    <property type="protein sequence ID" value="MFC3607282.1"/>
    <property type="molecule type" value="Genomic_DNA"/>
</dbReference>
<keyword evidence="3" id="KW-0597">Phosphoprotein</keyword>
<proteinExistence type="predicted"/>
<keyword evidence="4" id="KW-0808">Transferase</keyword>
<dbReference type="CDD" id="cd00130">
    <property type="entry name" value="PAS"/>
    <property type="match status" value="1"/>
</dbReference>
<evidence type="ECO:0000313" key="10">
    <source>
        <dbReference type="Proteomes" id="UP001595630"/>
    </source>
</evidence>
<dbReference type="RefSeq" id="WP_386362160.1">
    <property type="nucleotide sequence ID" value="NZ_JBHRXZ010000016.1"/>
</dbReference>
<evidence type="ECO:0000256" key="7">
    <source>
        <dbReference type="SAM" id="Coils"/>
    </source>
</evidence>
<dbReference type="SUPFAM" id="SSF55874">
    <property type="entry name" value="ATPase domain of HSP90 chaperone/DNA topoisomerase II/histidine kinase"/>
    <property type="match status" value="1"/>
</dbReference>
<dbReference type="InterPro" id="IPR036097">
    <property type="entry name" value="HisK_dim/P_sf"/>
</dbReference>
<dbReference type="PROSITE" id="PS50109">
    <property type="entry name" value="HIS_KIN"/>
    <property type="match status" value="1"/>
</dbReference>
<gene>
    <name evidence="9" type="ORF">ACFOMF_05755</name>
</gene>
<evidence type="ECO:0000256" key="1">
    <source>
        <dbReference type="ARBA" id="ARBA00000085"/>
    </source>
</evidence>
<comment type="catalytic activity">
    <reaction evidence="1">
        <text>ATP + protein L-histidine = ADP + protein N-phospho-L-histidine.</text>
        <dbReference type="EC" id="2.7.13.3"/>
    </reaction>
</comment>
<dbReference type="Pfam" id="PF00512">
    <property type="entry name" value="HisKA"/>
    <property type="match status" value="1"/>
</dbReference>
<dbReference type="Gene3D" id="1.10.287.130">
    <property type="match status" value="1"/>
</dbReference>
<evidence type="ECO:0000256" key="5">
    <source>
        <dbReference type="ARBA" id="ARBA00022777"/>
    </source>
</evidence>
<dbReference type="PANTHER" id="PTHR43711:SF1">
    <property type="entry name" value="HISTIDINE KINASE 1"/>
    <property type="match status" value="1"/>
</dbReference>